<feature type="binding site" evidence="11">
    <location>
        <begin position="182"/>
        <end position="184"/>
    </location>
    <ligand>
        <name>beta-D-galactose</name>
        <dbReference type="ChEBI" id="CHEBI:27667"/>
    </ligand>
</feature>
<dbReference type="PROSITE" id="PS00545">
    <property type="entry name" value="ALDOSE_1_EPIMERASE"/>
    <property type="match status" value="1"/>
</dbReference>
<evidence type="ECO:0000256" key="11">
    <source>
        <dbReference type="PIRSR" id="PIRSR005096-3"/>
    </source>
</evidence>
<dbReference type="GO" id="GO:0033499">
    <property type="term" value="P:galactose catabolic process via UDP-galactose, Leloir pathway"/>
    <property type="evidence" value="ECO:0007669"/>
    <property type="project" value="TreeGrafter"/>
</dbReference>
<dbReference type="Gene3D" id="2.70.98.10">
    <property type="match status" value="1"/>
</dbReference>
<sequence>MNVSITESDFGRLPDGRAVSLFTLRNAAGMSVSLSSWGALVTSVTAPDRLGRSGEITLARNTLEEYLEGHPYYGALVGRVCNRISSGGFSLEGIRHNLPSNLGKIHLHGGIRGFDKHLYETGTVQDESWSKVIFRRLSPSGEEGYPGNLEVCHTITLTEDNQLVFDFEAETDAPTVVNMTNHCYWNLSGEPAIMDHEVQVMAEAIMEVDENYIPTGRLLPLEGTAFDLNHPRTVRQGFQELQTAGIKGYDHSLAIRGWNPGEPLLRKAAVLRAPATGRAMEIATTYPAVHVYSGNNLTGETGRAGETLSGQEAICFECQFFPDSPNRPEFPPITLVPGERYRHQTVHRFSTFS</sequence>
<evidence type="ECO:0000256" key="2">
    <source>
        <dbReference type="ARBA" id="ARBA00005028"/>
    </source>
</evidence>
<dbReference type="STRING" id="159291.SAMN05920897_10850"/>
<dbReference type="InterPro" id="IPR015443">
    <property type="entry name" value="Aldose_1-epimerase"/>
</dbReference>
<organism evidence="12 13">
    <name type="scientific">Alkalispirochaeta americana</name>
    <dbReference type="NCBI Taxonomy" id="159291"/>
    <lineage>
        <taxon>Bacteria</taxon>
        <taxon>Pseudomonadati</taxon>
        <taxon>Spirochaetota</taxon>
        <taxon>Spirochaetia</taxon>
        <taxon>Spirochaetales</taxon>
        <taxon>Spirochaetaceae</taxon>
        <taxon>Alkalispirochaeta</taxon>
    </lineage>
</organism>
<dbReference type="NCBIfam" id="NF008277">
    <property type="entry name" value="PRK11055.1"/>
    <property type="match status" value="1"/>
</dbReference>
<dbReference type="EMBL" id="FTMS01000008">
    <property type="protein sequence ID" value="SIQ39522.1"/>
    <property type="molecule type" value="Genomic_DNA"/>
</dbReference>
<reference evidence="12 13" key="1">
    <citation type="submission" date="2017-01" db="EMBL/GenBank/DDBJ databases">
        <authorList>
            <person name="Mah S.A."/>
            <person name="Swanson W.J."/>
            <person name="Moy G.W."/>
            <person name="Vacquier V.D."/>
        </authorList>
    </citation>
    <scope>NUCLEOTIDE SEQUENCE [LARGE SCALE GENOMIC DNA]</scope>
    <source>
        <strain evidence="12 13">ASpG1</strain>
    </source>
</reference>
<feature type="active site" description="Proton donor" evidence="9">
    <location>
        <position position="182"/>
    </location>
</feature>
<dbReference type="PIRSF" id="PIRSF005096">
    <property type="entry name" value="GALM"/>
    <property type="match status" value="1"/>
</dbReference>
<evidence type="ECO:0000256" key="8">
    <source>
        <dbReference type="PIRNR" id="PIRNR005096"/>
    </source>
</evidence>
<dbReference type="Pfam" id="PF01263">
    <property type="entry name" value="Aldose_epim"/>
    <property type="match status" value="1"/>
</dbReference>
<feature type="active site" description="Proton acceptor" evidence="9">
    <location>
        <position position="317"/>
    </location>
</feature>
<name>A0A1N6SEY9_9SPIO</name>
<dbReference type="InterPro" id="IPR011013">
    <property type="entry name" value="Gal_mutarotase_sf_dom"/>
</dbReference>
<evidence type="ECO:0000256" key="6">
    <source>
        <dbReference type="ARBA" id="ARBA00023235"/>
    </source>
</evidence>
<dbReference type="InterPro" id="IPR014718">
    <property type="entry name" value="GH-type_carb-bd"/>
</dbReference>
<evidence type="ECO:0000256" key="4">
    <source>
        <dbReference type="ARBA" id="ARBA00013185"/>
    </source>
</evidence>
<dbReference type="InterPro" id="IPR047215">
    <property type="entry name" value="Galactose_mutarotase-like"/>
</dbReference>
<dbReference type="GO" id="GO:0006006">
    <property type="term" value="P:glucose metabolic process"/>
    <property type="evidence" value="ECO:0007669"/>
    <property type="project" value="TreeGrafter"/>
</dbReference>
<dbReference type="GO" id="GO:0030246">
    <property type="term" value="F:carbohydrate binding"/>
    <property type="evidence" value="ECO:0007669"/>
    <property type="project" value="InterPro"/>
</dbReference>
<evidence type="ECO:0000313" key="13">
    <source>
        <dbReference type="Proteomes" id="UP000186400"/>
    </source>
</evidence>
<evidence type="ECO:0000256" key="5">
    <source>
        <dbReference type="ARBA" id="ARBA00014165"/>
    </source>
</evidence>
<dbReference type="PANTHER" id="PTHR10091">
    <property type="entry name" value="ALDOSE-1-EPIMERASE"/>
    <property type="match status" value="1"/>
</dbReference>
<dbReference type="Proteomes" id="UP000186400">
    <property type="component" value="Unassembled WGS sequence"/>
</dbReference>
<evidence type="ECO:0000256" key="1">
    <source>
        <dbReference type="ARBA" id="ARBA00001614"/>
    </source>
</evidence>
<gene>
    <name evidence="12" type="ORF">SAMN05920897_10850</name>
</gene>
<evidence type="ECO:0000256" key="9">
    <source>
        <dbReference type="PIRSR" id="PIRSR005096-1"/>
    </source>
</evidence>
<dbReference type="InterPro" id="IPR008183">
    <property type="entry name" value="Aldose_1/G6P_1-epimerase"/>
</dbReference>
<keyword evidence="13" id="KW-1185">Reference proteome</keyword>
<dbReference type="EC" id="5.1.3.3" evidence="4 8"/>
<dbReference type="GO" id="GO:0004034">
    <property type="term" value="F:aldose 1-epimerase activity"/>
    <property type="evidence" value="ECO:0007669"/>
    <property type="project" value="UniProtKB-EC"/>
</dbReference>
<evidence type="ECO:0000313" key="12">
    <source>
        <dbReference type="EMBL" id="SIQ39522.1"/>
    </source>
</evidence>
<dbReference type="SUPFAM" id="SSF74650">
    <property type="entry name" value="Galactose mutarotase-like"/>
    <property type="match status" value="1"/>
</dbReference>
<comment type="similarity">
    <text evidence="3 8">Belongs to the aldose epimerase family.</text>
</comment>
<dbReference type="InterPro" id="IPR018052">
    <property type="entry name" value="Ald1_epimerase_CS"/>
</dbReference>
<keyword evidence="7 8" id="KW-0119">Carbohydrate metabolism</keyword>
<dbReference type="PANTHER" id="PTHR10091:SF0">
    <property type="entry name" value="GALACTOSE MUTAROTASE"/>
    <property type="match status" value="1"/>
</dbReference>
<protein>
    <recommendedName>
        <fullName evidence="5 8">Aldose 1-epimerase</fullName>
        <ecNumber evidence="4 8">5.1.3.3</ecNumber>
    </recommendedName>
</protein>
<dbReference type="AlphaFoldDB" id="A0A1N6SEY9"/>
<proteinExistence type="inferred from homology"/>
<dbReference type="UniPathway" id="UPA00242"/>
<feature type="binding site" evidence="10">
    <location>
        <position position="250"/>
    </location>
    <ligand>
        <name>beta-D-galactose</name>
        <dbReference type="ChEBI" id="CHEBI:27667"/>
    </ligand>
</feature>
<evidence type="ECO:0000256" key="10">
    <source>
        <dbReference type="PIRSR" id="PIRSR005096-2"/>
    </source>
</evidence>
<comment type="pathway">
    <text evidence="2 8">Carbohydrate metabolism; hexose metabolism.</text>
</comment>
<evidence type="ECO:0000256" key="7">
    <source>
        <dbReference type="ARBA" id="ARBA00023277"/>
    </source>
</evidence>
<feature type="binding site" evidence="11">
    <location>
        <begin position="82"/>
        <end position="83"/>
    </location>
    <ligand>
        <name>beta-D-galactose</name>
        <dbReference type="ChEBI" id="CHEBI:27667"/>
    </ligand>
</feature>
<evidence type="ECO:0000256" key="3">
    <source>
        <dbReference type="ARBA" id="ARBA00006206"/>
    </source>
</evidence>
<dbReference type="RefSeq" id="WP_076488621.1">
    <property type="nucleotide sequence ID" value="NZ_FTMS01000008.1"/>
</dbReference>
<keyword evidence="6 8" id="KW-0413">Isomerase</keyword>
<comment type="catalytic activity">
    <reaction evidence="1 8">
        <text>alpha-D-glucose = beta-D-glucose</text>
        <dbReference type="Rhea" id="RHEA:10264"/>
        <dbReference type="ChEBI" id="CHEBI:15903"/>
        <dbReference type="ChEBI" id="CHEBI:17925"/>
        <dbReference type="EC" id="5.1.3.3"/>
    </reaction>
</comment>
<accession>A0A1N6SEY9</accession>
<dbReference type="OrthoDB" id="9779408at2"/>
<dbReference type="CDD" id="cd09019">
    <property type="entry name" value="galactose_mutarotase_like"/>
    <property type="match status" value="1"/>
</dbReference>